<evidence type="ECO:0000259" key="3">
    <source>
        <dbReference type="Pfam" id="PF05175"/>
    </source>
</evidence>
<dbReference type="GO" id="GO:0008168">
    <property type="term" value="F:methyltransferase activity"/>
    <property type="evidence" value="ECO:0007669"/>
    <property type="project" value="UniProtKB-KW"/>
</dbReference>
<dbReference type="EMBL" id="CAJHOF010000001">
    <property type="protein sequence ID" value="CAD7286768.1"/>
    <property type="molecule type" value="Genomic_DNA"/>
</dbReference>
<proteinExistence type="predicted"/>
<evidence type="ECO:0000313" key="5">
    <source>
        <dbReference type="Proteomes" id="UP000789803"/>
    </source>
</evidence>
<dbReference type="PANTHER" id="PTHR47739:SF1">
    <property type="entry name" value="TRNA1(VAL) (ADENINE(37)-N6)-METHYLTRANSFERASE"/>
    <property type="match status" value="1"/>
</dbReference>
<keyword evidence="5" id="KW-1185">Reference proteome</keyword>
<reference evidence="4 5" key="1">
    <citation type="submission" date="2020-11" db="EMBL/GenBank/DDBJ databases">
        <authorList>
            <person name="Peeters C."/>
        </authorList>
    </citation>
    <scope>NUCLEOTIDE SEQUENCE [LARGE SCALE GENOMIC DNA]</scope>
    <source>
        <strain evidence="4 5">LMG 7974</strain>
    </source>
</reference>
<dbReference type="EC" id="2.1.1.223" evidence="4"/>
<keyword evidence="1 4" id="KW-0489">Methyltransferase</keyword>
<dbReference type="InterPro" id="IPR029063">
    <property type="entry name" value="SAM-dependent_MTases_sf"/>
</dbReference>
<dbReference type="InterPro" id="IPR050210">
    <property type="entry name" value="tRNA_Adenine-N(6)_MTase"/>
</dbReference>
<organism evidence="4 5">
    <name type="scientific">Campylobacter majalis</name>
    <dbReference type="NCBI Taxonomy" id="2790656"/>
    <lineage>
        <taxon>Bacteria</taxon>
        <taxon>Pseudomonadati</taxon>
        <taxon>Campylobacterota</taxon>
        <taxon>Epsilonproteobacteria</taxon>
        <taxon>Campylobacterales</taxon>
        <taxon>Campylobacteraceae</taxon>
        <taxon>Campylobacter</taxon>
    </lineage>
</organism>
<gene>
    <name evidence="4" type="primary">yfiC</name>
    <name evidence="4" type="ORF">LMG7974_00074</name>
</gene>
<dbReference type="InterPro" id="IPR007848">
    <property type="entry name" value="Small_mtfrase_dom"/>
</dbReference>
<dbReference type="RefSeq" id="WP_229931901.1">
    <property type="nucleotide sequence ID" value="NZ_CAJHOF010000001.1"/>
</dbReference>
<comment type="caution">
    <text evidence="4">The sequence shown here is derived from an EMBL/GenBank/DDBJ whole genome shotgun (WGS) entry which is preliminary data.</text>
</comment>
<dbReference type="Proteomes" id="UP000789803">
    <property type="component" value="Unassembled WGS sequence"/>
</dbReference>
<dbReference type="SUPFAM" id="SSF53335">
    <property type="entry name" value="S-adenosyl-L-methionine-dependent methyltransferases"/>
    <property type="match status" value="1"/>
</dbReference>
<dbReference type="Pfam" id="PF05175">
    <property type="entry name" value="MTS"/>
    <property type="match status" value="1"/>
</dbReference>
<evidence type="ECO:0000313" key="4">
    <source>
        <dbReference type="EMBL" id="CAD7286768.1"/>
    </source>
</evidence>
<dbReference type="PANTHER" id="PTHR47739">
    <property type="entry name" value="TRNA1(VAL) (ADENINE(37)-N6)-METHYLTRANSFERASE"/>
    <property type="match status" value="1"/>
</dbReference>
<dbReference type="GO" id="GO:0032259">
    <property type="term" value="P:methylation"/>
    <property type="evidence" value="ECO:0007669"/>
    <property type="project" value="UniProtKB-KW"/>
</dbReference>
<keyword evidence="2" id="KW-0949">S-adenosyl-L-methionine</keyword>
<sequence>MKIFQLQNGYHYNSDTMALYGFISSFWNKKYKNVLDVGSGSGVLGMLIKRDNPEISLSMIDIQDENVALCNKNLSENDLNAKVILTDFKMYKSDIRYDLIISNPPFYHDGVTKSDNKHIAISRYDKYLTLDDFIRVSNTHLNPNAELMFCYDSMQLSEIFISLNRYKLNPTHIRFVHASKDKNARLVLVRAKKNSRSKCEILPVLFMKENRLNSQEATKIYTMADLQSELC</sequence>
<evidence type="ECO:0000256" key="2">
    <source>
        <dbReference type="ARBA" id="ARBA00022691"/>
    </source>
</evidence>
<dbReference type="Gene3D" id="3.40.50.150">
    <property type="entry name" value="Vaccinia Virus protein VP39"/>
    <property type="match status" value="1"/>
</dbReference>
<dbReference type="CDD" id="cd02440">
    <property type="entry name" value="AdoMet_MTases"/>
    <property type="match status" value="1"/>
</dbReference>
<dbReference type="InterPro" id="IPR002052">
    <property type="entry name" value="DNA_methylase_N6_adenine_CS"/>
</dbReference>
<protein>
    <submittedName>
        <fullName evidence="4">tRNA1(Val) (Adenine(37)-N6)-methyltransferase</fullName>
        <ecNumber evidence="4">2.1.1.223</ecNumber>
    </submittedName>
</protein>
<feature type="domain" description="Methyltransferase small" evidence="3">
    <location>
        <begin position="23"/>
        <end position="142"/>
    </location>
</feature>
<keyword evidence="4" id="KW-0808">Transferase</keyword>
<accession>A0ABN7K2J9</accession>
<dbReference type="PROSITE" id="PS00092">
    <property type="entry name" value="N6_MTASE"/>
    <property type="match status" value="1"/>
</dbReference>
<evidence type="ECO:0000256" key="1">
    <source>
        <dbReference type="ARBA" id="ARBA00022603"/>
    </source>
</evidence>
<name>A0ABN7K2J9_9BACT</name>